<name>A0A0F9YBN8_9ZZZZ</name>
<proteinExistence type="predicted"/>
<sequence length="615" mass="67800">MRSENTQKALPINLDAHRASRNLTAAKTGLNYEVRNITPDCAALILSSNPNREDVDAKSLKPYVDAMSARAWIYNAQPILFDTEGKLLDGRKRLMASVMSGESFRTLVVNGIQRDTVHTIDQHRRRSYAGVLEARGIAHAGSLIRTMAKLIRIERGSFGKPASPVSWARYDQVLELNPGLIDAVEMSEETRGCPLHSTARPVVAYMANGAGKSHLALALFKHMRDHELLSRGHPAKELALQMAHDRARGLKPEVDEMIVMGIQAMNDLEAGVSPEVPYGWTRDFGDCHLDAEGAPASRKAFMEDTPPNLGMPKLVGYAGLNLGTEVIDASSVMIDALRAKGNAVPVNADLRLVYLTPDVAAQWLERFNTSNRKIQTTHVNSIARDIRAGNWMMNAQPIAFAGDPSSGEATLLNGQHRLEAVVKADAGIEVMIATGIAKEAFATFDMHARHAHRKYIAKGDERVLAAAAKLQWRVDNNMAPGDRSAPSATEIEATIKAHPELMDAFPVSRKKEMQEIGSAGILTFFIAHIRRQDDQLSEVFLQQMMNGEGLMRGNPLIKIRAKLIGKRGQLTRRQVLAQLLDTWDEYRAYVDVHGVESVTGFKPADTKARTELRYS</sequence>
<accession>A0A0F9YBN8</accession>
<dbReference type="EMBL" id="LAZR01000033">
    <property type="protein sequence ID" value="KKO01904.1"/>
    <property type="molecule type" value="Genomic_DNA"/>
</dbReference>
<dbReference type="AlphaFoldDB" id="A0A0F9YBN8"/>
<gene>
    <name evidence="1" type="ORF">LCGC14_0112590</name>
</gene>
<organism evidence="1">
    <name type="scientific">marine sediment metagenome</name>
    <dbReference type="NCBI Taxonomy" id="412755"/>
    <lineage>
        <taxon>unclassified sequences</taxon>
        <taxon>metagenomes</taxon>
        <taxon>ecological metagenomes</taxon>
    </lineage>
</organism>
<comment type="caution">
    <text evidence="1">The sequence shown here is derived from an EMBL/GenBank/DDBJ whole genome shotgun (WGS) entry which is preliminary data.</text>
</comment>
<evidence type="ECO:0000313" key="1">
    <source>
        <dbReference type="EMBL" id="KKO01904.1"/>
    </source>
</evidence>
<reference evidence="1" key="1">
    <citation type="journal article" date="2015" name="Nature">
        <title>Complex archaea that bridge the gap between prokaryotes and eukaryotes.</title>
        <authorList>
            <person name="Spang A."/>
            <person name="Saw J.H."/>
            <person name="Jorgensen S.L."/>
            <person name="Zaremba-Niedzwiedzka K."/>
            <person name="Martijn J."/>
            <person name="Lind A.E."/>
            <person name="van Eijk R."/>
            <person name="Schleper C."/>
            <person name="Guy L."/>
            <person name="Ettema T.J."/>
        </authorList>
    </citation>
    <scope>NUCLEOTIDE SEQUENCE</scope>
</reference>
<evidence type="ECO:0008006" key="2">
    <source>
        <dbReference type="Google" id="ProtNLM"/>
    </source>
</evidence>
<protein>
    <recommendedName>
        <fullName evidence="2">ParB/Sulfiredoxin domain-containing protein</fullName>
    </recommendedName>
</protein>